<dbReference type="EMBL" id="LUUK01000225">
    <property type="protein sequence ID" value="OAI11913.1"/>
    <property type="molecule type" value="Genomic_DNA"/>
</dbReference>
<dbReference type="CDD" id="cd02440">
    <property type="entry name" value="AdoMet_MTases"/>
    <property type="match status" value="1"/>
</dbReference>
<keyword evidence="2" id="KW-0963">Cytoplasm</keyword>
<dbReference type="InterPro" id="IPR029063">
    <property type="entry name" value="SAM-dependent_MTases_sf"/>
</dbReference>
<evidence type="ECO:0000256" key="1">
    <source>
        <dbReference type="ARBA" id="ARBA00004496"/>
    </source>
</evidence>
<reference evidence="11" key="1">
    <citation type="submission" date="2016-03" db="EMBL/GenBank/DDBJ databases">
        <authorList>
            <person name="Heylen K."/>
            <person name="De Vos P."/>
            <person name="Vekeman B."/>
        </authorList>
    </citation>
    <scope>NUCLEOTIDE SEQUENCE [LARGE SCALE GENOMIC DNA]</scope>
    <source>
        <strain evidence="11">R-45383</strain>
    </source>
</reference>
<evidence type="ECO:0000256" key="4">
    <source>
        <dbReference type="ARBA" id="ARBA00022603"/>
    </source>
</evidence>
<dbReference type="InterPro" id="IPR015947">
    <property type="entry name" value="PUA-like_sf"/>
</dbReference>
<feature type="domain" description="S-adenosylmethionine-dependent methyltransferase" evidence="8">
    <location>
        <begin position="183"/>
        <end position="348"/>
    </location>
</feature>
<dbReference type="PROSITE" id="PS50890">
    <property type="entry name" value="PUA"/>
    <property type="match status" value="1"/>
</dbReference>
<dbReference type="Gene3D" id="2.30.130.10">
    <property type="entry name" value="PUA domain"/>
    <property type="match status" value="1"/>
</dbReference>
<dbReference type="InterPro" id="IPR019614">
    <property type="entry name" value="SAM-dep_methyl-trfase"/>
</dbReference>
<dbReference type="InterPro" id="IPR036974">
    <property type="entry name" value="PUA_sf"/>
</dbReference>
<evidence type="ECO:0000256" key="6">
    <source>
        <dbReference type="ARBA" id="ARBA00022691"/>
    </source>
</evidence>
<dbReference type="OrthoDB" id="9805492at2"/>
<keyword evidence="3" id="KW-0698">rRNA processing</keyword>
<dbReference type="SUPFAM" id="SSF88697">
    <property type="entry name" value="PUA domain-like"/>
    <property type="match status" value="1"/>
</dbReference>
<dbReference type="Gene3D" id="3.30.750.80">
    <property type="entry name" value="RNA methyltransferase domain (HRMD) like"/>
    <property type="match status" value="1"/>
</dbReference>
<sequence length="398" mass="44182">MTYPQLFLKKHEDKRLRQGHLWVFSNEIDSQKSPMDGFAAGDLVCVVDHAGNALGTAYLNPNALICARLLTRKANVKIGEKFFRQRLRQALTLRERLFDQPYYRLVFGESDGLPGLVIDRYGSVLSVQITTVGMECHIELLVKLLVEFLAPEAVLLKNDTGQRELEGLNTEARLAFGVLPDRSEIVENGTRFLINVAAGQKTGWFYDHRNARARFASLVKGARVLDLFSYAGGWGIQAAVAGAAEVCCVDSSDSALTLAAASAGLNGVADKMGFVRSDVFEFLKQAREGRRHYDAIVLDPPALIKRKKDFKSGYEAYRRLNHLALQVLEADGILVSASCSHHLSRDNLHEILRSSARHIDRHLVFFGEDGQGSDHPIHPAVPETEYLKTFFCAVSPSL</sequence>
<dbReference type="AlphaFoldDB" id="A0A177N366"/>
<dbReference type="Gene3D" id="3.40.50.150">
    <property type="entry name" value="Vaccinia Virus protein VP39"/>
    <property type="match status" value="1"/>
</dbReference>
<evidence type="ECO:0000256" key="7">
    <source>
        <dbReference type="ARBA" id="ARBA00038091"/>
    </source>
</evidence>
<dbReference type="CDD" id="cd11572">
    <property type="entry name" value="RlmI_M_like"/>
    <property type="match status" value="1"/>
</dbReference>
<evidence type="ECO:0000313" key="11">
    <source>
        <dbReference type="Proteomes" id="UP000077628"/>
    </source>
</evidence>
<keyword evidence="4 10" id="KW-0489">Methyltransferase</keyword>
<gene>
    <name evidence="10" type="ORF">A1355_14775</name>
</gene>
<dbReference type="GO" id="GO:0032259">
    <property type="term" value="P:methylation"/>
    <property type="evidence" value="ECO:0007669"/>
    <property type="project" value="UniProtKB-KW"/>
</dbReference>
<evidence type="ECO:0000256" key="2">
    <source>
        <dbReference type="ARBA" id="ARBA00022490"/>
    </source>
</evidence>
<comment type="subcellular location">
    <subcellularLocation>
        <location evidence="1">Cytoplasm</location>
    </subcellularLocation>
</comment>
<evidence type="ECO:0000259" key="8">
    <source>
        <dbReference type="Pfam" id="PF10672"/>
    </source>
</evidence>
<feature type="domain" description="RlmI-like PUA" evidence="9">
    <location>
        <begin position="7"/>
        <end position="72"/>
    </location>
</feature>
<keyword evidence="6" id="KW-0949">S-adenosyl-L-methionine</keyword>
<keyword evidence="5 10" id="KW-0808">Transferase</keyword>
<accession>A0A177N366</accession>
<dbReference type="CDD" id="cd21153">
    <property type="entry name" value="PUA_RlmI"/>
    <property type="match status" value="1"/>
</dbReference>
<evidence type="ECO:0000313" key="10">
    <source>
        <dbReference type="EMBL" id="OAI11913.1"/>
    </source>
</evidence>
<dbReference type="RefSeq" id="WP_064031514.1">
    <property type="nucleotide sequence ID" value="NZ_LUUK01000225.1"/>
</dbReference>
<proteinExistence type="inferred from homology"/>
<dbReference type="Pfam" id="PF10672">
    <property type="entry name" value="Methyltrans_SAM"/>
    <property type="match status" value="1"/>
</dbReference>
<comment type="caution">
    <text evidence="10">The sequence shown here is derived from an EMBL/GenBank/DDBJ whole genome shotgun (WGS) entry which is preliminary data.</text>
</comment>
<dbReference type="PANTHER" id="PTHR42873">
    <property type="entry name" value="RIBOSOMAL RNA LARGE SUBUNIT METHYLTRANSFERASE"/>
    <property type="match status" value="1"/>
</dbReference>
<dbReference type="STRING" id="702114.A1355_14775"/>
<evidence type="ECO:0000256" key="5">
    <source>
        <dbReference type="ARBA" id="ARBA00022679"/>
    </source>
</evidence>
<dbReference type="GO" id="GO:0006364">
    <property type="term" value="P:rRNA processing"/>
    <property type="evidence" value="ECO:0007669"/>
    <property type="project" value="UniProtKB-KW"/>
</dbReference>
<dbReference type="GO" id="GO:0008168">
    <property type="term" value="F:methyltransferase activity"/>
    <property type="evidence" value="ECO:0007669"/>
    <property type="project" value="UniProtKB-KW"/>
</dbReference>
<dbReference type="Pfam" id="PF17785">
    <property type="entry name" value="PUA_3"/>
    <property type="match status" value="1"/>
</dbReference>
<dbReference type="GO" id="GO:0003723">
    <property type="term" value="F:RNA binding"/>
    <property type="evidence" value="ECO:0007669"/>
    <property type="project" value="InterPro"/>
</dbReference>
<dbReference type="SUPFAM" id="SSF53335">
    <property type="entry name" value="S-adenosyl-L-methionine-dependent methyltransferases"/>
    <property type="match status" value="1"/>
</dbReference>
<organism evidence="10 11">
    <name type="scientific">Methylomonas koyamae</name>
    <dbReference type="NCBI Taxonomy" id="702114"/>
    <lineage>
        <taxon>Bacteria</taxon>
        <taxon>Pseudomonadati</taxon>
        <taxon>Pseudomonadota</taxon>
        <taxon>Gammaproteobacteria</taxon>
        <taxon>Methylococcales</taxon>
        <taxon>Methylococcaceae</taxon>
        <taxon>Methylomonas</taxon>
    </lineage>
</organism>
<name>A0A177N366_9GAMM</name>
<dbReference type="PANTHER" id="PTHR42873:SF1">
    <property type="entry name" value="S-ADENOSYLMETHIONINE-DEPENDENT METHYLTRANSFERASE DOMAIN-CONTAINING PROTEIN"/>
    <property type="match status" value="1"/>
</dbReference>
<dbReference type="GO" id="GO:0005737">
    <property type="term" value="C:cytoplasm"/>
    <property type="evidence" value="ECO:0007669"/>
    <property type="project" value="UniProtKB-SubCell"/>
</dbReference>
<dbReference type="Proteomes" id="UP000077628">
    <property type="component" value="Unassembled WGS sequence"/>
</dbReference>
<dbReference type="InterPro" id="IPR041532">
    <property type="entry name" value="RlmI-like_PUA"/>
</dbReference>
<evidence type="ECO:0000256" key="3">
    <source>
        <dbReference type="ARBA" id="ARBA00022552"/>
    </source>
</evidence>
<comment type="similarity">
    <text evidence="7">Belongs to the methyltransferase superfamily. RlmI family.</text>
</comment>
<evidence type="ECO:0000259" key="9">
    <source>
        <dbReference type="Pfam" id="PF17785"/>
    </source>
</evidence>
<protein>
    <submittedName>
        <fullName evidence="10">SAM-dependent methyltransferase</fullName>
    </submittedName>
</protein>
<keyword evidence="11" id="KW-1185">Reference proteome</keyword>